<dbReference type="EMBL" id="JAVRIF010000001">
    <property type="protein sequence ID" value="MDT0602207.1"/>
    <property type="molecule type" value="Genomic_DNA"/>
</dbReference>
<feature type="transmembrane region" description="Helical" evidence="1">
    <location>
        <begin position="20"/>
        <end position="38"/>
    </location>
</feature>
<dbReference type="Proteomes" id="UP001266357">
    <property type="component" value="Unassembled WGS sequence"/>
</dbReference>
<feature type="transmembrane region" description="Helical" evidence="1">
    <location>
        <begin position="100"/>
        <end position="118"/>
    </location>
</feature>
<keyword evidence="1" id="KW-0812">Transmembrane</keyword>
<keyword evidence="3" id="KW-1185">Reference proteome</keyword>
<evidence type="ECO:0000313" key="2">
    <source>
        <dbReference type="EMBL" id="MDT0602207.1"/>
    </source>
</evidence>
<protein>
    <submittedName>
        <fullName evidence="2">Uncharacterized protein</fullName>
    </submittedName>
</protein>
<name>A0ABU2ZY15_9GAMM</name>
<evidence type="ECO:0000313" key="3">
    <source>
        <dbReference type="Proteomes" id="UP001266357"/>
    </source>
</evidence>
<organism evidence="2 3">
    <name type="scientific">Thalassotalea castellviae</name>
    <dbReference type="NCBI Taxonomy" id="3075612"/>
    <lineage>
        <taxon>Bacteria</taxon>
        <taxon>Pseudomonadati</taxon>
        <taxon>Pseudomonadota</taxon>
        <taxon>Gammaproteobacteria</taxon>
        <taxon>Alteromonadales</taxon>
        <taxon>Colwelliaceae</taxon>
        <taxon>Thalassotalea</taxon>
    </lineage>
</organism>
<comment type="caution">
    <text evidence="2">The sequence shown here is derived from an EMBL/GenBank/DDBJ whole genome shotgun (WGS) entry which is preliminary data.</text>
</comment>
<proteinExistence type="predicted"/>
<keyword evidence="1" id="KW-1133">Transmembrane helix</keyword>
<accession>A0ABU2ZY15</accession>
<reference evidence="2 3" key="1">
    <citation type="submission" date="2023-09" db="EMBL/GenBank/DDBJ databases">
        <authorList>
            <person name="Rey-Velasco X."/>
        </authorList>
    </citation>
    <scope>NUCLEOTIDE SEQUENCE [LARGE SCALE GENOMIC DNA]</scope>
    <source>
        <strain evidence="2 3">W431</strain>
    </source>
</reference>
<evidence type="ECO:0000256" key="1">
    <source>
        <dbReference type="SAM" id="Phobius"/>
    </source>
</evidence>
<feature type="transmembrane region" description="Helical" evidence="1">
    <location>
        <begin position="50"/>
        <end position="74"/>
    </location>
</feature>
<gene>
    <name evidence="2" type="ORF">RM573_01205</name>
</gene>
<dbReference type="RefSeq" id="WP_311576015.1">
    <property type="nucleotide sequence ID" value="NZ_JAVRIF010000001.1"/>
</dbReference>
<keyword evidence="1" id="KW-0472">Membrane</keyword>
<sequence>MKLWFSPEVFNTIAISISEYRWNLLAWSVFSFLLFMVLQHQVTQTTPTLLIWLAIFVLFSALQTLVIASFIFFFQVLPSSKVQNTQWYKFYRSIEWCETILFGIILPVPTLLFIYAFITI</sequence>